<name>A0A382LHM4_9ZZZZ</name>
<keyword evidence="5" id="KW-0456">Lyase</keyword>
<dbReference type="GO" id="GO:0006782">
    <property type="term" value="P:protoporphyrinogen IX biosynthetic process"/>
    <property type="evidence" value="ECO:0007669"/>
    <property type="project" value="UniProtKB-UniPathway"/>
</dbReference>
<reference evidence="9" key="1">
    <citation type="submission" date="2018-05" db="EMBL/GenBank/DDBJ databases">
        <authorList>
            <person name="Lanie J.A."/>
            <person name="Ng W.-L."/>
            <person name="Kazmierczak K.M."/>
            <person name="Andrzejewski T.M."/>
            <person name="Davidsen T.M."/>
            <person name="Wayne K.J."/>
            <person name="Tettelin H."/>
            <person name="Glass J.I."/>
            <person name="Rusch D."/>
            <person name="Podicherti R."/>
            <person name="Tsui H.-C.T."/>
            <person name="Winkler M.E."/>
        </authorList>
    </citation>
    <scope>NUCLEOTIDE SEQUENCE</scope>
</reference>
<comment type="catalytic activity">
    <reaction evidence="8">
        <text>2 5-aminolevulinate = porphobilinogen + 2 H2O + H(+)</text>
        <dbReference type="Rhea" id="RHEA:24064"/>
        <dbReference type="ChEBI" id="CHEBI:15377"/>
        <dbReference type="ChEBI" id="CHEBI:15378"/>
        <dbReference type="ChEBI" id="CHEBI:58126"/>
        <dbReference type="ChEBI" id="CHEBI:356416"/>
        <dbReference type="EC" id="4.2.1.24"/>
    </reaction>
</comment>
<dbReference type="UniPathway" id="UPA00251">
    <property type="reaction ID" value="UER00318"/>
</dbReference>
<comment type="similarity">
    <text evidence="2">Belongs to the ALAD family.</text>
</comment>
<dbReference type="SMART" id="SM01004">
    <property type="entry name" value="ALAD"/>
    <property type="match status" value="1"/>
</dbReference>
<gene>
    <name evidence="9" type="ORF">METZ01_LOCUS289043</name>
</gene>
<dbReference type="PANTHER" id="PTHR11458">
    <property type="entry name" value="DELTA-AMINOLEVULINIC ACID DEHYDRATASE"/>
    <property type="match status" value="1"/>
</dbReference>
<dbReference type="Pfam" id="PF00490">
    <property type="entry name" value="ALAD"/>
    <property type="match status" value="1"/>
</dbReference>
<evidence type="ECO:0000256" key="8">
    <source>
        <dbReference type="ARBA" id="ARBA00047651"/>
    </source>
</evidence>
<evidence type="ECO:0000256" key="7">
    <source>
        <dbReference type="ARBA" id="ARBA00032837"/>
    </source>
</evidence>
<dbReference type="PRINTS" id="PR00144">
    <property type="entry name" value="DALDHYDRTASE"/>
</dbReference>
<organism evidence="9">
    <name type="scientific">marine metagenome</name>
    <dbReference type="NCBI Taxonomy" id="408172"/>
    <lineage>
        <taxon>unclassified sequences</taxon>
        <taxon>metagenomes</taxon>
        <taxon>ecological metagenomes</taxon>
    </lineage>
</organism>
<sequence length="267" mass="29604">MRLIQPIFASTSSSSSGLGAENGIHEAGNSIVDRVKKDMALGVKEFLLFYIPENKLLDDKHNFLKVSRVAQQLTNLNIKLNVDVCLCAYTEDGHCNITGDQDKTEKLLTEQAVTIYEMSGATVAPSDCQPNTVKNIKNANKEIPVMSYSTKFRSSFYSGWRNVMGIEKGIVRPYQLDVSDRDKAIIKSVKYADDGADELMVKPGMTSIDLIGPIKQITGKPCGAFQVSGEWLSITTPEQLLETYHVFERADADYMISYGARKLCELV</sequence>
<evidence type="ECO:0000256" key="4">
    <source>
        <dbReference type="ARBA" id="ARBA00023133"/>
    </source>
</evidence>
<dbReference type="GO" id="GO:0004655">
    <property type="term" value="F:porphobilinogen synthase activity"/>
    <property type="evidence" value="ECO:0007669"/>
    <property type="project" value="UniProtKB-EC"/>
</dbReference>
<dbReference type="EC" id="4.2.1.24" evidence="3"/>
<evidence type="ECO:0000256" key="3">
    <source>
        <dbReference type="ARBA" id="ARBA00012053"/>
    </source>
</evidence>
<dbReference type="GO" id="GO:0008270">
    <property type="term" value="F:zinc ion binding"/>
    <property type="evidence" value="ECO:0007669"/>
    <property type="project" value="TreeGrafter"/>
</dbReference>
<dbReference type="SUPFAM" id="SSF51569">
    <property type="entry name" value="Aldolase"/>
    <property type="match status" value="1"/>
</dbReference>
<dbReference type="AlphaFoldDB" id="A0A382LHM4"/>
<evidence type="ECO:0000313" key="9">
    <source>
        <dbReference type="EMBL" id="SVC36189.1"/>
    </source>
</evidence>
<evidence type="ECO:0000256" key="5">
    <source>
        <dbReference type="ARBA" id="ARBA00023239"/>
    </source>
</evidence>
<comment type="pathway">
    <text evidence="1">Porphyrin-containing compound metabolism; protoporphyrin-IX biosynthesis; coproporphyrinogen-III from 5-aminolevulinate: step 1/4.</text>
</comment>
<keyword evidence="6" id="KW-0627">Porphyrin biosynthesis</keyword>
<keyword evidence="4" id="KW-0350">Heme biosynthesis</keyword>
<evidence type="ECO:0000256" key="2">
    <source>
        <dbReference type="ARBA" id="ARBA00008055"/>
    </source>
</evidence>
<dbReference type="EMBL" id="UINC01087110">
    <property type="protein sequence ID" value="SVC36189.1"/>
    <property type="molecule type" value="Genomic_DNA"/>
</dbReference>
<proteinExistence type="inferred from homology"/>
<dbReference type="InterPro" id="IPR001731">
    <property type="entry name" value="ALAD"/>
</dbReference>
<protein>
    <recommendedName>
        <fullName evidence="3">porphobilinogen synthase</fullName>
        <ecNumber evidence="3">4.2.1.24</ecNumber>
    </recommendedName>
    <alternativeName>
        <fullName evidence="7">Porphobilinogen synthase</fullName>
    </alternativeName>
</protein>
<dbReference type="GO" id="GO:0005829">
    <property type="term" value="C:cytosol"/>
    <property type="evidence" value="ECO:0007669"/>
    <property type="project" value="TreeGrafter"/>
</dbReference>
<dbReference type="PANTHER" id="PTHR11458:SF0">
    <property type="entry name" value="DELTA-AMINOLEVULINIC ACID DEHYDRATASE"/>
    <property type="match status" value="1"/>
</dbReference>
<evidence type="ECO:0000256" key="6">
    <source>
        <dbReference type="ARBA" id="ARBA00023244"/>
    </source>
</evidence>
<dbReference type="InterPro" id="IPR013785">
    <property type="entry name" value="Aldolase_TIM"/>
</dbReference>
<accession>A0A382LHM4</accession>
<evidence type="ECO:0000256" key="1">
    <source>
        <dbReference type="ARBA" id="ARBA00004694"/>
    </source>
</evidence>
<dbReference type="Gene3D" id="3.20.20.70">
    <property type="entry name" value="Aldolase class I"/>
    <property type="match status" value="1"/>
</dbReference>